<evidence type="ECO:0000256" key="5">
    <source>
        <dbReference type="HAMAP-Rule" id="MF_00294"/>
    </source>
</evidence>
<dbReference type="GO" id="GO:1990904">
    <property type="term" value="C:ribonucleoprotein complex"/>
    <property type="evidence" value="ECO:0007669"/>
    <property type="project" value="UniProtKB-KW"/>
</dbReference>
<reference evidence="6 7" key="1">
    <citation type="submission" date="2019-05" db="EMBL/GenBank/DDBJ databases">
        <title>Culicoidintestinum kansasii gen. nov., sp. nov. from the gastrointestinal tract of the biting midge, Culicoides sonorensis.</title>
        <authorList>
            <person name="Neupane S."/>
            <person name="Ghosh A."/>
            <person name="Gunther S."/>
            <person name="Martin K."/>
            <person name="Zurek L."/>
        </authorList>
    </citation>
    <scope>NUCLEOTIDE SEQUENCE [LARGE SCALE GENOMIC DNA]</scope>
    <source>
        <strain evidence="6 7">CS-1</strain>
    </source>
</reference>
<evidence type="ECO:0000313" key="6">
    <source>
        <dbReference type="EMBL" id="TLG76520.1"/>
    </source>
</evidence>
<dbReference type="InterPro" id="IPR001705">
    <property type="entry name" value="Ribosomal_bL33"/>
</dbReference>
<dbReference type="FunCoup" id="A0A5R8QFJ0">
    <property type="interactions" value="166"/>
</dbReference>
<keyword evidence="2 5" id="KW-0689">Ribosomal protein</keyword>
<dbReference type="InParanoid" id="A0A5R8QFJ0"/>
<dbReference type="RefSeq" id="WP_138190158.1">
    <property type="nucleotide sequence ID" value="NZ_VBWP01000002.1"/>
</dbReference>
<proteinExistence type="inferred from homology"/>
<dbReference type="HAMAP" id="MF_00294">
    <property type="entry name" value="Ribosomal_bL33"/>
    <property type="match status" value="1"/>
</dbReference>
<dbReference type="PANTHER" id="PTHR43168:SF2">
    <property type="entry name" value="LARGE RIBOSOMAL SUBUNIT PROTEIN BL33C"/>
    <property type="match status" value="1"/>
</dbReference>
<dbReference type="NCBIfam" id="NF001764">
    <property type="entry name" value="PRK00504.1"/>
    <property type="match status" value="1"/>
</dbReference>
<dbReference type="NCBIfam" id="TIGR01023">
    <property type="entry name" value="rpmG_bact"/>
    <property type="match status" value="1"/>
</dbReference>
<dbReference type="NCBIfam" id="NF001860">
    <property type="entry name" value="PRK00595.1"/>
    <property type="match status" value="1"/>
</dbReference>
<comment type="similarity">
    <text evidence="1 5">Belongs to the bacterial ribosomal protein bL33 family.</text>
</comment>
<dbReference type="Proteomes" id="UP000306912">
    <property type="component" value="Unassembled WGS sequence"/>
</dbReference>
<dbReference type="GO" id="GO:0005737">
    <property type="term" value="C:cytoplasm"/>
    <property type="evidence" value="ECO:0007669"/>
    <property type="project" value="UniProtKB-ARBA"/>
</dbReference>
<evidence type="ECO:0000256" key="1">
    <source>
        <dbReference type="ARBA" id="ARBA00007596"/>
    </source>
</evidence>
<keyword evidence="3 5" id="KW-0687">Ribonucleoprotein</keyword>
<sequence>MAIKRSIIMRCTECDNENYITDKNKKNTPERLEVKKFCPNCNRSTLHREKK</sequence>
<dbReference type="InterPro" id="IPR018264">
    <property type="entry name" value="Ribosomal_bL33_CS"/>
</dbReference>
<dbReference type="SUPFAM" id="SSF57829">
    <property type="entry name" value="Zn-binding ribosomal proteins"/>
    <property type="match status" value="1"/>
</dbReference>
<evidence type="ECO:0000256" key="4">
    <source>
        <dbReference type="ARBA" id="ARBA00035176"/>
    </source>
</evidence>
<dbReference type="GO" id="GO:0005840">
    <property type="term" value="C:ribosome"/>
    <property type="evidence" value="ECO:0007669"/>
    <property type="project" value="UniProtKB-KW"/>
</dbReference>
<name>A0A5R8QFJ0_9FIRM</name>
<dbReference type="InterPro" id="IPR011332">
    <property type="entry name" value="Ribosomal_zn-bd"/>
</dbReference>
<dbReference type="Gene3D" id="2.20.28.120">
    <property type="entry name" value="Ribosomal protein L33"/>
    <property type="match status" value="1"/>
</dbReference>
<keyword evidence="7" id="KW-1185">Reference proteome</keyword>
<evidence type="ECO:0000256" key="3">
    <source>
        <dbReference type="ARBA" id="ARBA00023274"/>
    </source>
</evidence>
<dbReference type="OrthoDB" id="9801333at2"/>
<accession>A0A5R8QFJ0</accession>
<gene>
    <name evidence="5 6" type="primary">rpmG</name>
    <name evidence="6" type="ORF">FEZ08_02585</name>
</gene>
<organism evidence="6 7">
    <name type="scientific">Culicoidibacter larvae</name>
    <dbReference type="NCBI Taxonomy" id="2579976"/>
    <lineage>
        <taxon>Bacteria</taxon>
        <taxon>Bacillati</taxon>
        <taxon>Bacillota</taxon>
        <taxon>Culicoidibacteria</taxon>
        <taxon>Culicoidibacterales</taxon>
        <taxon>Culicoidibacteraceae</taxon>
        <taxon>Culicoidibacter</taxon>
    </lineage>
</organism>
<dbReference type="Pfam" id="PF00471">
    <property type="entry name" value="Ribosomal_L33"/>
    <property type="match status" value="1"/>
</dbReference>
<dbReference type="GO" id="GO:0003735">
    <property type="term" value="F:structural constituent of ribosome"/>
    <property type="evidence" value="ECO:0007669"/>
    <property type="project" value="InterPro"/>
</dbReference>
<comment type="caution">
    <text evidence="6">The sequence shown here is derived from an EMBL/GenBank/DDBJ whole genome shotgun (WGS) entry which is preliminary data.</text>
</comment>
<dbReference type="PANTHER" id="PTHR43168">
    <property type="entry name" value="50S RIBOSOMAL PROTEIN L33, CHLOROPLASTIC"/>
    <property type="match status" value="1"/>
</dbReference>
<protein>
    <recommendedName>
        <fullName evidence="4 5">Large ribosomal subunit protein bL33</fullName>
    </recommendedName>
</protein>
<dbReference type="PROSITE" id="PS00582">
    <property type="entry name" value="RIBOSOMAL_L33"/>
    <property type="match status" value="1"/>
</dbReference>
<dbReference type="EMBL" id="VBWP01000002">
    <property type="protein sequence ID" value="TLG76520.1"/>
    <property type="molecule type" value="Genomic_DNA"/>
</dbReference>
<dbReference type="InterPro" id="IPR038584">
    <property type="entry name" value="Ribosomal_bL33_sf"/>
</dbReference>
<evidence type="ECO:0000313" key="7">
    <source>
        <dbReference type="Proteomes" id="UP000306912"/>
    </source>
</evidence>
<dbReference type="AlphaFoldDB" id="A0A5R8QFJ0"/>
<evidence type="ECO:0000256" key="2">
    <source>
        <dbReference type="ARBA" id="ARBA00022980"/>
    </source>
</evidence>
<dbReference type="GO" id="GO:0006412">
    <property type="term" value="P:translation"/>
    <property type="evidence" value="ECO:0007669"/>
    <property type="project" value="UniProtKB-UniRule"/>
</dbReference>